<comment type="caution">
    <text evidence="4">The sequence shown here is derived from an EMBL/GenBank/DDBJ whole genome shotgun (WGS) entry which is preliminary data.</text>
</comment>
<dbReference type="GO" id="GO:0030421">
    <property type="term" value="P:defecation"/>
    <property type="evidence" value="ECO:0007669"/>
    <property type="project" value="UniProtKB-ARBA"/>
</dbReference>
<dbReference type="GO" id="GO:0043051">
    <property type="term" value="P:regulation of nematode pharyngeal pumping"/>
    <property type="evidence" value="ECO:0007669"/>
    <property type="project" value="UniProtKB-ARBA"/>
</dbReference>
<dbReference type="GO" id="GO:0008406">
    <property type="term" value="P:gonad development"/>
    <property type="evidence" value="ECO:0007669"/>
    <property type="project" value="UniProtKB-ARBA"/>
</dbReference>
<evidence type="ECO:0000256" key="1">
    <source>
        <dbReference type="ARBA" id="ARBA00009658"/>
    </source>
</evidence>
<dbReference type="CDD" id="cd03401">
    <property type="entry name" value="SPFH_prohibitin"/>
    <property type="match status" value="1"/>
</dbReference>
<protein>
    <submittedName>
        <fullName evidence="4">Prohibitin</fullName>
    </submittedName>
</protein>
<dbReference type="GO" id="GO:0007283">
    <property type="term" value="P:spermatogenesis"/>
    <property type="evidence" value="ECO:0007669"/>
    <property type="project" value="UniProtKB-ARBA"/>
</dbReference>
<dbReference type="GO" id="GO:0048477">
    <property type="term" value="P:oogenesis"/>
    <property type="evidence" value="ECO:0007669"/>
    <property type="project" value="UniProtKB-ARBA"/>
</dbReference>
<gene>
    <name evidence="4" type="primary">PHB</name>
    <name evidence="4" type="ORF">T4A_1750</name>
</gene>
<reference evidence="4 5" key="1">
    <citation type="submission" date="2015-01" db="EMBL/GenBank/DDBJ databases">
        <title>Evolution of Trichinella species and genotypes.</title>
        <authorList>
            <person name="Korhonen P.K."/>
            <person name="Edoardo P."/>
            <person name="Giuseppe L.R."/>
            <person name="Gasser R.B."/>
        </authorList>
    </citation>
    <scope>NUCLEOTIDE SEQUENCE [LARGE SCALE GENOMIC DNA]</scope>
    <source>
        <strain evidence="4">ISS13</strain>
    </source>
</reference>
<evidence type="ECO:0000313" key="5">
    <source>
        <dbReference type="Proteomes" id="UP000054632"/>
    </source>
</evidence>
<dbReference type="Proteomes" id="UP000054632">
    <property type="component" value="Unassembled WGS sequence"/>
</dbReference>
<dbReference type="FunFam" id="3.30.479.30:FF:000001">
    <property type="entry name" value="Prohibitin 2"/>
    <property type="match status" value="1"/>
</dbReference>
<comment type="similarity">
    <text evidence="1">Belongs to the prohibitin family.</text>
</comment>
<dbReference type="PANTHER" id="PTHR23222">
    <property type="entry name" value="PROHIBITIN"/>
    <property type="match status" value="1"/>
</dbReference>
<dbReference type="GO" id="GO:0005739">
    <property type="term" value="C:mitochondrion"/>
    <property type="evidence" value="ECO:0007669"/>
    <property type="project" value="TreeGrafter"/>
</dbReference>
<evidence type="ECO:0000259" key="3">
    <source>
        <dbReference type="SMART" id="SM00244"/>
    </source>
</evidence>
<evidence type="ECO:0000256" key="2">
    <source>
        <dbReference type="ARBA" id="ARBA00062420"/>
    </source>
</evidence>
<dbReference type="InterPro" id="IPR000163">
    <property type="entry name" value="Prohibitin"/>
</dbReference>
<dbReference type="GO" id="GO:0002082">
    <property type="term" value="P:regulation of oxidative phosphorylation"/>
    <property type="evidence" value="ECO:0007669"/>
    <property type="project" value="UniProtKB-ARBA"/>
</dbReference>
<dbReference type="GO" id="GO:0016020">
    <property type="term" value="C:membrane"/>
    <property type="evidence" value="ECO:0007669"/>
    <property type="project" value="InterPro"/>
</dbReference>
<dbReference type="Gene3D" id="3.30.479.30">
    <property type="entry name" value="Band 7 domain"/>
    <property type="match status" value="1"/>
</dbReference>
<dbReference type="EMBL" id="JYDR01000119">
    <property type="protein sequence ID" value="KRY68170.1"/>
    <property type="molecule type" value="Genomic_DNA"/>
</dbReference>
<comment type="subunit">
    <text evidence="2">High molecular weight complex that consist of phb-1 and phb-2.</text>
</comment>
<dbReference type="GO" id="GO:0007005">
    <property type="term" value="P:mitochondrion organization"/>
    <property type="evidence" value="ECO:0007669"/>
    <property type="project" value="TreeGrafter"/>
</dbReference>
<organism evidence="4 5">
    <name type="scientific">Trichinella pseudospiralis</name>
    <name type="common">Parasitic roundworm</name>
    <dbReference type="NCBI Taxonomy" id="6337"/>
    <lineage>
        <taxon>Eukaryota</taxon>
        <taxon>Metazoa</taxon>
        <taxon>Ecdysozoa</taxon>
        <taxon>Nematoda</taxon>
        <taxon>Enoplea</taxon>
        <taxon>Dorylaimia</taxon>
        <taxon>Trichinellida</taxon>
        <taxon>Trichinellidae</taxon>
        <taxon>Trichinella</taxon>
    </lineage>
</organism>
<dbReference type="InterPro" id="IPR001107">
    <property type="entry name" value="Band_7"/>
</dbReference>
<proteinExistence type="inferred from homology"/>
<dbReference type="SMART" id="SM00244">
    <property type="entry name" value="PHB"/>
    <property type="match status" value="1"/>
</dbReference>
<dbReference type="PRINTS" id="PR00679">
    <property type="entry name" value="PROHIBITIN"/>
</dbReference>
<feature type="domain" description="Band 7" evidence="3">
    <location>
        <begin position="28"/>
        <end position="189"/>
    </location>
</feature>
<dbReference type="GO" id="GO:0040018">
    <property type="term" value="P:positive regulation of multicellular organism growth"/>
    <property type="evidence" value="ECO:0007669"/>
    <property type="project" value="UniProtKB-ARBA"/>
</dbReference>
<accession>A0A0V1E3D9</accession>
<dbReference type="Pfam" id="PF01145">
    <property type="entry name" value="Band_7"/>
    <property type="match status" value="1"/>
</dbReference>
<dbReference type="PANTHER" id="PTHR23222:SF0">
    <property type="entry name" value="PROHIBITIN 1"/>
    <property type="match status" value="1"/>
</dbReference>
<sequence>MQAVHNLSKNLIRFGVGLATVGAVVNSALYNVDGGQRAVIFDRFTGVKPDVVGEGTHFLIPWVQKPIVFDIRATPRNVAVVTGSKDLQNVHTTLRILFRPIPEELPKIYTNIGVDYDERILPSITNEVLKAVVAQFDAADMITHRELVSQKVNEELTERAAQFGLLLDDISLTHLSFGKEFTQAVEMKQVAQQEAERARFLVEKAEQMKLAAIIAAEGDAIAAELLGTAFQQSGDALIELRKIEASEEIAAQLAKQKNVTYFPPNLSPLLNIPQQKCEKKRQNGESKLYNSKTVSSGIKYDYDLEAGVDYGAYSEGDSAEVSDFESDSVDQTDCGDSYEDGMNSYADFTIDDECNFKLKVFINF</sequence>
<evidence type="ECO:0000313" key="4">
    <source>
        <dbReference type="EMBL" id="KRY68170.1"/>
    </source>
</evidence>
<dbReference type="AlphaFoldDB" id="A0A0V1E3D9"/>
<dbReference type="InterPro" id="IPR036013">
    <property type="entry name" value="Band_7/SPFH_dom_sf"/>
</dbReference>
<name>A0A0V1E3D9_TRIPS</name>
<dbReference type="SUPFAM" id="SSF117892">
    <property type="entry name" value="Band 7/SPFH domain"/>
    <property type="match status" value="1"/>
</dbReference>